<keyword evidence="3 4" id="KW-0408">Iron</keyword>
<dbReference type="AlphaFoldDB" id="A0AAU8FNV9"/>
<evidence type="ECO:0000256" key="4">
    <source>
        <dbReference type="PROSITE-ProRule" id="PRU00433"/>
    </source>
</evidence>
<dbReference type="InterPro" id="IPR036909">
    <property type="entry name" value="Cyt_c-like_dom_sf"/>
</dbReference>
<reference evidence="6" key="1">
    <citation type="submission" date="2024-06" db="EMBL/GenBank/DDBJ databases">
        <title>Sequencing and assembly of the genome of Dyadobacter sp. strain 676, a symbiont of Cyamopsis tetragonoloba.</title>
        <authorList>
            <person name="Guro P."/>
            <person name="Sazanova A."/>
            <person name="Kuznetsova I."/>
            <person name="Belimov A."/>
            <person name="Safronova V."/>
        </authorList>
    </citation>
    <scope>NUCLEOTIDE SEQUENCE</scope>
    <source>
        <strain evidence="6">676</strain>
    </source>
</reference>
<organism evidence="6">
    <name type="scientific">Dyadobacter sp. 676</name>
    <dbReference type="NCBI Taxonomy" id="3088362"/>
    <lineage>
        <taxon>Bacteria</taxon>
        <taxon>Pseudomonadati</taxon>
        <taxon>Bacteroidota</taxon>
        <taxon>Cytophagia</taxon>
        <taxon>Cytophagales</taxon>
        <taxon>Spirosomataceae</taxon>
        <taxon>Dyadobacter</taxon>
    </lineage>
</organism>
<dbReference type="GO" id="GO:0020037">
    <property type="term" value="F:heme binding"/>
    <property type="evidence" value="ECO:0007669"/>
    <property type="project" value="InterPro"/>
</dbReference>
<gene>
    <name evidence="6" type="ORF">ABV298_05560</name>
</gene>
<dbReference type="InterPro" id="IPR009056">
    <property type="entry name" value="Cyt_c-like_dom"/>
</dbReference>
<dbReference type="EMBL" id="CP159289">
    <property type="protein sequence ID" value="XCH25879.1"/>
    <property type="molecule type" value="Genomic_DNA"/>
</dbReference>
<name>A0AAU8FNV9_9BACT</name>
<evidence type="ECO:0000256" key="1">
    <source>
        <dbReference type="ARBA" id="ARBA00022617"/>
    </source>
</evidence>
<dbReference type="PROSITE" id="PS51007">
    <property type="entry name" value="CYTC"/>
    <property type="match status" value="1"/>
</dbReference>
<protein>
    <recommendedName>
        <fullName evidence="5">Cytochrome c domain-containing protein</fullName>
    </recommendedName>
</protein>
<evidence type="ECO:0000256" key="3">
    <source>
        <dbReference type="ARBA" id="ARBA00023004"/>
    </source>
</evidence>
<evidence type="ECO:0000256" key="2">
    <source>
        <dbReference type="ARBA" id="ARBA00022723"/>
    </source>
</evidence>
<dbReference type="SUPFAM" id="SSF46626">
    <property type="entry name" value="Cytochrome c"/>
    <property type="match status" value="1"/>
</dbReference>
<accession>A0AAU8FNV9</accession>
<sequence>MKIAYLAASAAVWSVCAFTKQPEAPRQLVRNSPVSAAMYQKVVSKDDAVKRGEYLVTIMGCADCHAPKKMTPPGAGTGYGPFPVGLQ</sequence>
<evidence type="ECO:0000259" key="5">
    <source>
        <dbReference type="PROSITE" id="PS51007"/>
    </source>
</evidence>
<keyword evidence="2 4" id="KW-0479">Metal-binding</keyword>
<dbReference type="RefSeq" id="WP_353721176.1">
    <property type="nucleotide sequence ID" value="NZ_CP159289.1"/>
</dbReference>
<evidence type="ECO:0000313" key="6">
    <source>
        <dbReference type="EMBL" id="XCH25879.1"/>
    </source>
</evidence>
<dbReference type="GO" id="GO:0046872">
    <property type="term" value="F:metal ion binding"/>
    <property type="evidence" value="ECO:0007669"/>
    <property type="project" value="UniProtKB-KW"/>
</dbReference>
<dbReference type="GO" id="GO:0009055">
    <property type="term" value="F:electron transfer activity"/>
    <property type="evidence" value="ECO:0007669"/>
    <property type="project" value="InterPro"/>
</dbReference>
<keyword evidence="1 4" id="KW-0349">Heme</keyword>
<feature type="domain" description="Cytochrome c" evidence="5">
    <location>
        <begin position="47"/>
        <end position="87"/>
    </location>
</feature>
<proteinExistence type="predicted"/>